<dbReference type="Gene3D" id="1.10.460.10">
    <property type="entry name" value="Topoisomerase I, domain 2"/>
    <property type="match status" value="1"/>
</dbReference>
<sequence length="712" mass="78783">MAKAKKEPAKPRASTGGTLVVVESPTKAKTLTKILGPGYTVKASVGHIVDLPKSRLAIDVDDGFKPEYILVKGKAKIKKELQSLASKCDRVLLASDPDREGEAIAWHLAGLLGIDPGSPCRVLFHQITKDAVVQAMDEPIPVDMAKVDAQQARRVLDRLVGYTLSPLLWKKIRYGLSAGRVQSVALTILCDREKEIEAFLPQPYWAVEVKASSEDDRSYRLKVEKRDGKSLMVKGKPLKIDSEEMAQHISETLHREGIIVSSFMTREGRRKAPAPLKTSTLQQEAARRLGYSPRRTMRVAQSLFEGVNVPGKGLTGLITYMRTDSLRLAPEAISAIRSTVLSRWGENYLPEKPNLFTASGRSQDAHEAIRPTDPSLAPEGLREVLSPEQFRLYDMIWKRTVASQMAPARIDNTVLEALSGPYGLRQKGAVVRFDGWGKIWPIDSKDDLISPAIEGESLSVDDVLTERKETKPPARFSEASLIKTLEEEGVGRPSTYASIVETLYDRAYVEKDDDRHLVPTALGRIVDDFLLDHFGGESVSPIVNPGFTATMEGSLDLIEEQQRDWVNVVSLFWEPFTRAIEEAEKAPKIPPPPPEPIGESCPECGKDLVKKRGRFGEFIACSGYPECRYTRAILKKVGVICPKCGQDQGGEVVQRKSKKGRTFYGCSRYPDCDYVSWNRPAAEKCPECGGDMEFKGRSKTPICASCGRKGAE</sequence>
<evidence type="ECO:0000256" key="5">
    <source>
        <dbReference type="ARBA" id="ARBA00022833"/>
    </source>
</evidence>
<dbReference type="OrthoDB" id="9804262at2"/>
<dbReference type="InterPro" id="IPR013497">
    <property type="entry name" value="Topo_IA_cen"/>
</dbReference>
<feature type="site" description="Interaction with DNA" evidence="10">
    <location>
        <position position="157"/>
    </location>
</feature>
<dbReference type="STRING" id="561720.SAMN06275492_12420"/>
<evidence type="ECO:0000256" key="4">
    <source>
        <dbReference type="ARBA" id="ARBA00022771"/>
    </source>
</evidence>
<feature type="site" description="Interaction with DNA" evidence="10">
    <location>
        <position position="162"/>
    </location>
</feature>
<evidence type="ECO:0000313" key="13">
    <source>
        <dbReference type="EMBL" id="SMG37978.1"/>
    </source>
</evidence>
<gene>
    <name evidence="10" type="primary">topA</name>
    <name evidence="13" type="ORF">SAMN06275492_12420</name>
</gene>
<feature type="domain" description="Topo IA-type catalytic" evidence="12">
    <location>
        <begin position="143"/>
        <end position="580"/>
    </location>
</feature>
<proteinExistence type="inferred from homology"/>
<evidence type="ECO:0000313" key="14">
    <source>
        <dbReference type="Proteomes" id="UP000193355"/>
    </source>
</evidence>
<evidence type="ECO:0000259" key="12">
    <source>
        <dbReference type="PROSITE" id="PS52039"/>
    </source>
</evidence>
<dbReference type="Gene3D" id="1.10.290.10">
    <property type="entry name" value="Topoisomerase I, domain 4"/>
    <property type="match status" value="1"/>
</dbReference>
<accession>A0A1X7KB31</accession>
<dbReference type="PRINTS" id="PR00417">
    <property type="entry name" value="PRTPISMRASEI"/>
</dbReference>
<feature type="region of interest" description="Interaction with DNA" evidence="10">
    <location>
        <begin position="177"/>
        <end position="182"/>
    </location>
</feature>
<dbReference type="InterPro" id="IPR000380">
    <property type="entry name" value="Topo_IA"/>
</dbReference>
<dbReference type="SUPFAM" id="SSF56712">
    <property type="entry name" value="Prokaryotic type I DNA topoisomerase"/>
    <property type="match status" value="1"/>
</dbReference>
<organism evidence="13 14">
    <name type="scientific">Dethiosulfovibrio salsuginis</name>
    <dbReference type="NCBI Taxonomy" id="561720"/>
    <lineage>
        <taxon>Bacteria</taxon>
        <taxon>Thermotogati</taxon>
        <taxon>Synergistota</taxon>
        <taxon>Synergistia</taxon>
        <taxon>Synergistales</taxon>
        <taxon>Dethiosulfovibrionaceae</taxon>
        <taxon>Dethiosulfovibrio</taxon>
    </lineage>
</organism>
<feature type="site" description="Interaction with DNA" evidence="10">
    <location>
        <position position="169"/>
    </location>
</feature>
<evidence type="ECO:0000259" key="11">
    <source>
        <dbReference type="PROSITE" id="PS50880"/>
    </source>
</evidence>
<dbReference type="InterPro" id="IPR005733">
    <property type="entry name" value="TopoI_bac-type"/>
</dbReference>
<keyword evidence="14" id="KW-1185">Reference proteome</keyword>
<dbReference type="PANTHER" id="PTHR42785">
    <property type="entry name" value="DNA TOPOISOMERASE, TYPE IA, CORE"/>
    <property type="match status" value="1"/>
</dbReference>
<dbReference type="SMART" id="SM00436">
    <property type="entry name" value="TOP1Bc"/>
    <property type="match status" value="1"/>
</dbReference>
<dbReference type="AlphaFoldDB" id="A0A1X7KB31"/>
<protein>
    <recommendedName>
        <fullName evidence="10">DNA topoisomerase 1</fullName>
        <ecNumber evidence="10">5.6.2.1</ecNumber>
    </recommendedName>
    <alternativeName>
        <fullName evidence="10">DNA topoisomerase I</fullName>
    </alternativeName>
</protein>
<dbReference type="InterPro" id="IPR006171">
    <property type="entry name" value="TOPRIM_dom"/>
</dbReference>
<keyword evidence="4" id="KW-0863">Zinc-finger</keyword>
<keyword evidence="5" id="KW-0862">Zinc</keyword>
<dbReference type="InterPro" id="IPR013826">
    <property type="entry name" value="Topo_IA_cen_sub3"/>
</dbReference>
<dbReference type="RefSeq" id="WP_085545038.1">
    <property type="nucleotide sequence ID" value="NZ_FXBB01000024.1"/>
</dbReference>
<evidence type="ECO:0000256" key="3">
    <source>
        <dbReference type="ARBA" id="ARBA00022723"/>
    </source>
</evidence>
<evidence type="ECO:0000256" key="10">
    <source>
        <dbReference type="HAMAP-Rule" id="MF_00952"/>
    </source>
</evidence>
<dbReference type="CDD" id="cd00186">
    <property type="entry name" value="TOP1Ac"/>
    <property type="match status" value="1"/>
</dbReference>
<keyword evidence="3" id="KW-0479">Metal-binding</keyword>
<dbReference type="PROSITE" id="PS50880">
    <property type="entry name" value="TOPRIM"/>
    <property type="match status" value="1"/>
</dbReference>
<dbReference type="SUPFAM" id="SSF57783">
    <property type="entry name" value="Zinc beta-ribbon"/>
    <property type="match status" value="1"/>
</dbReference>
<dbReference type="Pfam" id="PF01131">
    <property type="entry name" value="Topoisom_bac"/>
    <property type="match status" value="1"/>
</dbReference>
<dbReference type="InterPro" id="IPR023405">
    <property type="entry name" value="Topo_IA_core_domain"/>
</dbReference>
<evidence type="ECO:0000256" key="1">
    <source>
        <dbReference type="ARBA" id="ARBA00000213"/>
    </source>
</evidence>
<dbReference type="InterPro" id="IPR013498">
    <property type="entry name" value="Topo_IA_Znf"/>
</dbReference>
<evidence type="ECO:0000256" key="6">
    <source>
        <dbReference type="ARBA" id="ARBA00022842"/>
    </source>
</evidence>
<dbReference type="Proteomes" id="UP000193355">
    <property type="component" value="Unassembled WGS sequence"/>
</dbReference>
<dbReference type="Gene3D" id="3.30.65.10">
    <property type="entry name" value="Bacterial Topoisomerase I, domain 1"/>
    <property type="match status" value="2"/>
</dbReference>
<feature type="domain" description="Toprim" evidence="11">
    <location>
        <begin position="17"/>
        <end position="127"/>
    </location>
</feature>
<comment type="catalytic activity">
    <reaction evidence="1 10">
        <text>ATP-independent breakage of single-stranded DNA, followed by passage and rejoining.</text>
        <dbReference type="EC" id="5.6.2.1"/>
    </reaction>
</comment>
<keyword evidence="8 10" id="KW-0238">DNA-binding</keyword>
<dbReference type="InterPro" id="IPR003601">
    <property type="entry name" value="Topo_IA_2"/>
</dbReference>
<dbReference type="InterPro" id="IPR003602">
    <property type="entry name" value="Topo_IA_DNA-bd_dom"/>
</dbReference>
<dbReference type="GO" id="GO:0003677">
    <property type="term" value="F:DNA binding"/>
    <property type="evidence" value="ECO:0007669"/>
    <property type="project" value="UniProtKB-KW"/>
</dbReference>
<dbReference type="Gene3D" id="3.40.50.140">
    <property type="match status" value="1"/>
</dbReference>
<dbReference type="GO" id="GO:0006265">
    <property type="term" value="P:DNA topological change"/>
    <property type="evidence" value="ECO:0007669"/>
    <property type="project" value="UniProtKB-UniRule"/>
</dbReference>
<dbReference type="GO" id="GO:0003917">
    <property type="term" value="F:DNA topoisomerase type I (single strand cut, ATP-independent) activity"/>
    <property type="evidence" value="ECO:0007669"/>
    <property type="project" value="UniProtKB-UniRule"/>
</dbReference>
<comment type="similarity">
    <text evidence="2 10">Belongs to the type IA topoisomerase family.</text>
</comment>
<comment type="subunit">
    <text evidence="10">Monomer.</text>
</comment>
<dbReference type="InterPro" id="IPR013824">
    <property type="entry name" value="Topo_IA_cen_sub1"/>
</dbReference>
<dbReference type="EC" id="5.6.2.1" evidence="10"/>
<dbReference type="SMART" id="SM00437">
    <property type="entry name" value="TOP1Ac"/>
    <property type="match status" value="1"/>
</dbReference>
<dbReference type="Pfam" id="PF01396">
    <property type="entry name" value="Zn_ribbon_Top1"/>
    <property type="match status" value="3"/>
</dbReference>
<dbReference type="SMART" id="SM00493">
    <property type="entry name" value="TOPRIM"/>
    <property type="match status" value="1"/>
</dbReference>
<feature type="site" description="Interaction with DNA" evidence="10">
    <location>
        <position position="154"/>
    </location>
</feature>
<dbReference type="Gene3D" id="2.70.20.10">
    <property type="entry name" value="Topoisomerase I, domain 3"/>
    <property type="match status" value="1"/>
</dbReference>
<evidence type="ECO:0000256" key="8">
    <source>
        <dbReference type="ARBA" id="ARBA00023125"/>
    </source>
</evidence>
<keyword evidence="9 10" id="KW-0413">Isomerase</keyword>
<keyword evidence="7 10" id="KW-0799">Topoisomerase</keyword>
<comment type="function">
    <text evidence="10">Releases the supercoiling and torsional tension of DNA, which is introduced during the DNA replication and transcription, by transiently cleaving and rejoining one strand of the DNA duplex. Introduces a single-strand break via transesterification at a target site in duplex DNA. The scissile phosphodiester is attacked by the catalytic tyrosine of the enzyme, resulting in the formation of a DNA-(5'-phosphotyrosyl)-enzyme intermediate and the expulsion of a 3'-OH DNA strand. The free DNA strand then undergoes passage around the unbroken strand, thus removing DNA supercoils. Finally, in the religation step, the DNA 3'-OH attacks the covalent intermediate to expel the active-site tyrosine and restore the DNA phosphodiester backbone.</text>
</comment>
<feature type="site" description="Interaction with DNA" evidence="10">
    <location>
        <position position="322"/>
    </location>
</feature>
<dbReference type="NCBIfam" id="TIGR01051">
    <property type="entry name" value="topA_bact"/>
    <property type="match status" value="1"/>
</dbReference>
<dbReference type="PROSITE" id="PS52039">
    <property type="entry name" value="TOPO_IA_2"/>
    <property type="match status" value="1"/>
</dbReference>
<dbReference type="PANTHER" id="PTHR42785:SF1">
    <property type="entry name" value="DNA TOPOISOMERASE"/>
    <property type="match status" value="1"/>
</dbReference>
<dbReference type="InterPro" id="IPR028612">
    <property type="entry name" value="Topoisom_1_IA"/>
</dbReference>
<reference evidence="14" key="1">
    <citation type="submission" date="2017-04" db="EMBL/GenBank/DDBJ databases">
        <authorList>
            <person name="Varghese N."/>
            <person name="Submissions S."/>
        </authorList>
    </citation>
    <scope>NUCLEOTIDE SEQUENCE [LARGE SCALE GENOMIC DNA]</scope>
    <source>
        <strain evidence="14">USBA 82</strain>
    </source>
</reference>
<evidence type="ECO:0000256" key="9">
    <source>
        <dbReference type="ARBA" id="ARBA00023235"/>
    </source>
</evidence>
<dbReference type="GO" id="GO:0005694">
    <property type="term" value="C:chromosome"/>
    <property type="evidence" value="ECO:0007669"/>
    <property type="project" value="InterPro"/>
</dbReference>
<keyword evidence="6" id="KW-0460">Magnesium</keyword>
<evidence type="ECO:0000256" key="2">
    <source>
        <dbReference type="ARBA" id="ARBA00009446"/>
    </source>
</evidence>
<feature type="site" description="Interaction with DNA" evidence="10">
    <location>
        <position position="47"/>
    </location>
</feature>
<dbReference type="EMBL" id="FXBB01000024">
    <property type="protein sequence ID" value="SMG37978.1"/>
    <property type="molecule type" value="Genomic_DNA"/>
</dbReference>
<evidence type="ECO:0000256" key="7">
    <source>
        <dbReference type="ARBA" id="ARBA00023029"/>
    </source>
</evidence>
<dbReference type="InterPro" id="IPR034149">
    <property type="entry name" value="TOPRIM_TopoI"/>
</dbReference>
<dbReference type="Pfam" id="PF01751">
    <property type="entry name" value="Toprim"/>
    <property type="match status" value="1"/>
</dbReference>
<feature type="site" description="Interaction with DNA" evidence="10">
    <location>
        <position position="506"/>
    </location>
</feature>
<dbReference type="InterPro" id="IPR013825">
    <property type="entry name" value="Topo_IA_cen_sub2"/>
</dbReference>
<dbReference type="CDD" id="cd03363">
    <property type="entry name" value="TOPRIM_TopoIA_TopoI"/>
    <property type="match status" value="1"/>
</dbReference>
<feature type="active site" description="O-(5'-phospho-DNA)-tyrosine intermediate" evidence="10">
    <location>
        <position position="320"/>
    </location>
</feature>
<dbReference type="GO" id="GO:0008270">
    <property type="term" value="F:zinc ion binding"/>
    <property type="evidence" value="ECO:0007669"/>
    <property type="project" value="UniProtKB-KW"/>
</dbReference>
<name>A0A1X7KB31_9BACT</name>
<dbReference type="HAMAP" id="MF_00952">
    <property type="entry name" value="Topoisom_1_prok"/>
    <property type="match status" value="1"/>
</dbReference>
<feature type="site" description="Interaction with DNA" evidence="10">
    <location>
        <position position="153"/>
    </location>
</feature>